<accession>A0A4R1FDH5</accession>
<name>A0A4R1FDH5_9NOCA</name>
<evidence type="ECO:0000313" key="2">
    <source>
        <dbReference type="Proteomes" id="UP000294856"/>
    </source>
</evidence>
<dbReference type="EMBL" id="SMFR01000008">
    <property type="protein sequence ID" value="TCJ89868.1"/>
    <property type="molecule type" value="Genomic_DNA"/>
</dbReference>
<reference evidence="1 2" key="1">
    <citation type="submission" date="2019-03" db="EMBL/GenBank/DDBJ databases">
        <title>Genomic Encyclopedia of Type Strains, Phase IV (KMG-IV): sequencing the most valuable type-strain genomes for metagenomic binning, comparative biology and taxonomic classification.</title>
        <authorList>
            <person name="Goeker M."/>
        </authorList>
    </citation>
    <scope>NUCLEOTIDE SEQUENCE [LARGE SCALE GENOMIC DNA]</scope>
    <source>
        <strain evidence="1 2">DSM 44684</strain>
    </source>
</reference>
<proteinExistence type="predicted"/>
<organism evidence="1 2">
    <name type="scientific">Nocardia alba</name>
    <dbReference type="NCBI Taxonomy" id="225051"/>
    <lineage>
        <taxon>Bacteria</taxon>
        <taxon>Bacillati</taxon>
        <taxon>Actinomycetota</taxon>
        <taxon>Actinomycetes</taxon>
        <taxon>Mycobacteriales</taxon>
        <taxon>Nocardiaceae</taxon>
        <taxon>Nocardia</taxon>
    </lineage>
</organism>
<dbReference type="AlphaFoldDB" id="A0A4R1FDH5"/>
<dbReference type="STRING" id="1210063.GCA_001612665_05738"/>
<keyword evidence="2" id="KW-1185">Reference proteome</keyword>
<sequence length="74" mass="7974">MGPPVSSVRRGRYSGGEAVADVGHLGQRRIEIGQCVSAGGATEAFERGAELTDVMALRYDRNRERRSGRVDLGI</sequence>
<comment type="caution">
    <text evidence="1">The sequence shown here is derived from an EMBL/GenBank/DDBJ whole genome shotgun (WGS) entry which is preliminary data.</text>
</comment>
<evidence type="ECO:0000313" key="1">
    <source>
        <dbReference type="EMBL" id="TCJ89868.1"/>
    </source>
</evidence>
<dbReference type="OrthoDB" id="424971at85007"/>
<dbReference type="Proteomes" id="UP000294856">
    <property type="component" value="Unassembled WGS sequence"/>
</dbReference>
<dbReference type="RefSeq" id="WP_067458138.1">
    <property type="nucleotide sequence ID" value="NZ_SMFR01000008.1"/>
</dbReference>
<protein>
    <submittedName>
        <fullName evidence="1">Uncharacterized protein</fullName>
    </submittedName>
</protein>
<gene>
    <name evidence="1" type="ORF">DFR71_6157</name>
</gene>